<comment type="caution">
    <text evidence="1">The sequence shown here is derived from an EMBL/GenBank/DDBJ whole genome shotgun (WGS) entry which is preliminary data.</text>
</comment>
<dbReference type="RefSeq" id="WP_266601764.1">
    <property type="nucleotide sequence ID" value="NZ_JAPHNL010000253.1"/>
</dbReference>
<organism evidence="1 2">
    <name type="scientific">Streptomyces beihaiensis</name>
    <dbReference type="NCBI Taxonomy" id="2984495"/>
    <lineage>
        <taxon>Bacteria</taxon>
        <taxon>Bacillati</taxon>
        <taxon>Actinomycetota</taxon>
        <taxon>Actinomycetes</taxon>
        <taxon>Kitasatosporales</taxon>
        <taxon>Streptomycetaceae</taxon>
        <taxon>Streptomyces</taxon>
    </lineage>
</organism>
<dbReference type="Proteomes" id="UP001163064">
    <property type="component" value="Unassembled WGS sequence"/>
</dbReference>
<keyword evidence="2" id="KW-1185">Reference proteome</keyword>
<gene>
    <name evidence="1" type="ORF">OFY01_19870</name>
</gene>
<proteinExistence type="predicted"/>
<dbReference type="EMBL" id="JAPHNL010000253">
    <property type="protein sequence ID" value="MCX3061978.1"/>
    <property type="molecule type" value="Genomic_DNA"/>
</dbReference>
<name>A0ABT3U1B3_9ACTN</name>
<sequence length="68" mass="6946">MSVTSRTLLAGAVAAALAVLITVLATTVGDVGAFEGAATDHDTAPERTVRVVADWSGCVHPHRQGEMS</sequence>
<reference evidence="1" key="1">
    <citation type="submission" date="2022-10" db="EMBL/GenBank/DDBJ databases">
        <title>Streptomyces beihaiensis sp. nov., a chitin degrading actinobacterium, isolated from shrimp pond soil.</title>
        <authorList>
            <person name="Xie J."/>
            <person name="Shen N."/>
        </authorList>
    </citation>
    <scope>NUCLEOTIDE SEQUENCE</scope>
    <source>
        <strain evidence="1">GXMU-J5</strain>
    </source>
</reference>
<evidence type="ECO:0000313" key="1">
    <source>
        <dbReference type="EMBL" id="MCX3061978.1"/>
    </source>
</evidence>
<protein>
    <submittedName>
        <fullName evidence="1">Uncharacterized protein</fullName>
    </submittedName>
</protein>
<evidence type="ECO:0000313" key="2">
    <source>
        <dbReference type="Proteomes" id="UP001163064"/>
    </source>
</evidence>
<accession>A0ABT3U1B3</accession>